<evidence type="ECO:0000259" key="1">
    <source>
        <dbReference type="Pfam" id="PF01619"/>
    </source>
</evidence>
<organism evidence="2 3">
    <name type="scientific">Tessaracoccus palaemonis</name>
    <dbReference type="NCBI Taxonomy" id="2829499"/>
    <lineage>
        <taxon>Bacteria</taxon>
        <taxon>Bacillati</taxon>
        <taxon>Actinomycetota</taxon>
        <taxon>Actinomycetes</taxon>
        <taxon>Propionibacteriales</taxon>
        <taxon>Propionibacteriaceae</taxon>
        <taxon>Tessaracoccus</taxon>
    </lineage>
</organism>
<evidence type="ECO:0000313" key="3">
    <source>
        <dbReference type="Proteomes" id="UP000824504"/>
    </source>
</evidence>
<sequence length="302" mass="33788">MTKVNRPLRRLIRSRRVRQSALATGVAQDTAASYIAGPDLDGASTVVERLRRQGLDVSLAYLPETDEETESVAELHRALERFGDGARGIEFSVKPSSLGLREDPTAATEALRELATAAHGRGAFLTLEMQGAEAYDATLSMWRDVREDVPTLGITLPAEIRRSEREALTLAREGSRIRICVGSYPVPRDQIHRREQDKLLAFVRCLRIVMDNGGYAMVASHDATIIAITQELAGRSNLPADGFEFQMLQGVRPLEQRRLVDIGYRCRTYLPYGPAWFEYLTTRIAARPRTAFNYLRALADKR</sequence>
<proteinExistence type="predicted"/>
<evidence type="ECO:0000313" key="2">
    <source>
        <dbReference type="EMBL" id="QXT62398.1"/>
    </source>
</evidence>
<feature type="domain" description="Proline dehydrogenase" evidence="1">
    <location>
        <begin position="46"/>
        <end position="275"/>
    </location>
</feature>
<dbReference type="Pfam" id="PF01619">
    <property type="entry name" value="Pro_dh"/>
    <property type="match status" value="1"/>
</dbReference>
<protein>
    <submittedName>
        <fullName evidence="2">Proline dehydrogenase family protein</fullName>
    </submittedName>
</protein>
<gene>
    <name evidence="2" type="ORF">KDB89_11665</name>
</gene>
<name>A0ABX8SK81_9ACTN</name>
<dbReference type="InterPro" id="IPR015659">
    <property type="entry name" value="Proline_oxidase"/>
</dbReference>
<accession>A0ABX8SK81</accession>
<dbReference type="InterPro" id="IPR002872">
    <property type="entry name" value="Proline_DH_dom"/>
</dbReference>
<reference evidence="2 3" key="1">
    <citation type="submission" date="2021-07" db="EMBL/GenBank/DDBJ databases">
        <title>complete genome sequencing of Tessaracoccus sp.J1M15.</title>
        <authorList>
            <person name="Bae J.-W."/>
            <person name="Kim D.-y."/>
        </authorList>
    </citation>
    <scope>NUCLEOTIDE SEQUENCE [LARGE SCALE GENOMIC DNA]</scope>
    <source>
        <strain evidence="2 3">J1M15</strain>
    </source>
</reference>
<keyword evidence="3" id="KW-1185">Reference proteome</keyword>
<dbReference type="PANTHER" id="PTHR13914:SF0">
    <property type="entry name" value="PROLINE DEHYDROGENASE 1, MITOCHONDRIAL"/>
    <property type="match status" value="1"/>
</dbReference>
<dbReference type="PANTHER" id="PTHR13914">
    <property type="entry name" value="PROLINE OXIDASE"/>
    <property type="match status" value="1"/>
</dbReference>
<dbReference type="RefSeq" id="WP_219081226.1">
    <property type="nucleotide sequence ID" value="NZ_CP079216.1"/>
</dbReference>
<dbReference type="EMBL" id="CP079216">
    <property type="protein sequence ID" value="QXT62398.1"/>
    <property type="molecule type" value="Genomic_DNA"/>
</dbReference>
<dbReference type="Proteomes" id="UP000824504">
    <property type="component" value="Chromosome"/>
</dbReference>